<evidence type="ECO:0000313" key="4">
    <source>
        <dbReference type="EMBL" id="THD10652.1"/>
    </source>
</evidence>
<dbReference type="Pfam" id="PF00583">
    <property type="entry name" value="Acetyltransf_1"/>
    <property type="match status" value="1"/>
</dbReference>
<sequence length="163" mass="17837">MEFRIDYACDAPALHRDFAAAQMTAFAPMIADMRLDATLLRVRAHVQRGALPTSFIAHADGAFLGGCSLLVNTPADTRPWTPWLASLVVRADRRGRGIGTALLQRCVDAARALGLPGLYLYCAPELHDYYATRGWQRCGDFTRGTWQATVMRIGLQAARADAA</sequence>
<proteinExistence type="predicted"/>
<evidence type="ECO:0000256" key="2">
    <source>
        <dbReference type="ARBA" id="ARBA00023315"/>
    </source>
</evidence>
<accession>A0A4S3KNV8</accession>
<dbReference type="GO" id="GO:0016747">
    <property type="term" value="F:acyltransferase activity, transferring groups other than amino-acyl groups"/>
    <property type="evidence" value="ECO:0007669"/>
    <property type="project" value="InterPro"/>
</dbReference>
<evidence type="ECO:0000259" key="3">
    <source>
        <dbReference type="PROSITE" id="PS51186"/>
    </source>
</evidence>
<dbReference type="PANTHER" id="PTHR43877:SF1">
    <property type="entry name" value="ACETYLTRANSFERASE"/>
    <property type="match status" value="1"/>
</dbReference>
<dbReference type="OrthoDB" id="336415at2"/>
<dbReference type="EMBL" id="MWQO01000023">
    <property type="protein sequence ID" value="THD10652.1"/>
    <property type="molecule type" value="Genomic_DNA"/>
</dbReference>
<dbReference type="InterPro" id="IPR050832">
    <property type="entry name" value="Bact_Acetyltransf"/>
</dbReference>
<comment type="caution">
    <text evidence="4">The sequence shown here is derived from an EMBL/GenBank/DDBJ whole genome shotgun (WGS) entry which is preliminary data.</text>
</comment>
<dbReference type="InterPro" id="IPR016181">
    <property type="entry name" value="Acyl_CoA_acyltransferase"/>
</dbReference>
<protein>
    <recommendedName>
        <fullName evidence="3">N-acetyltransferase domain-containing protein</fullName>
    </recommendedName>
</protein>
<organism evidence="4 5">
    <name type="scientific">Metallibacterium scheffleri</name>
    <dbReference type="NCBI Taxonomy" id="993689"/>
    <lineage>
        <taxon>Bacteria</taxon>
        <taxon>Pseudomonadati</taxon>
        <taxon>Pseudomonadota</taxon>
        <taxon>Gammaproteobacteria</taxon>
        <taxon>Lysobacterales</taxon>
        <taxon>Rhodanobacteraceae</taxon>
        <taxon>Metallibacterium</taxon>
    </lineage>
</organism>
<dbReference type="InterPro" id="IPR000182">
    <property type="entry name" value="GNAT_dom"/>
</dbReference>
<name>A0A4S3KNV8_9GAMM</name>
<dbReference type="Gene3D" id="3.40.630.30">
    <property type="match status" value="1"/>
</dbReference>
<evidence type="ECO:0000256" key="1">
    <source>
        <dbReference type="ARBA" id="ARBA00022679"/>
    </source>
</evidence>
<gene>
    <name evidence="4" type="ORF">B1806_07275</name>
</gene>
<dbReference type="Proteomes" id="UP000307749">
    <property type="component" value="Unassembled WGS sequence"/>
</dbReference>
<feature type="domain" description="N-acetyltransferase" evidence="3">
    <location>
        <begin position="1"/>
        <end position="156"/>
    </location>
</feature>
<keyword evidence="2" id="KW-0012">Acyltransferase</keyword>
<dbReference type="STRING" id="993689.GCA_002077135_01026"/>
<dbReference type="RefSeq" id="WP_081126366.1">
    <property type="nucleotide sequence ID" value="NZ_DAHXOC010000019.1"/>
</dbReference>
<evidence type="ECO:0000313" key="5">
    <source>
        <dbReference type="Proteomes" id="UP000307749"/>
    </source>
</evidence>
<dbReference type="SUPFAM" id="SSF55729">
    <property type="entry name" value="Acyl-CoA N-acyltransferases (Nat)"/>
    <property type="match status" value="1"/>
</dbReference>
<dbReference type="PANTHER" id="PTHR43877">
    <property type="entry name" value="AMINOALKYLPHOSPHONATE N-ACETYLTRANSFERASE-RELATED-RELATED"/>
    <property type="match status" value="1"/>
</dbReference>
<keyword evidence="5" id="KW-1185">Reference proteome</keyword>
<dbReference type="AlphaFoldDB" id="A0A4S3KNV8"/>
<keyword evidence="1" id="KW-0808">Transferase</keyword>
<reference evidence="4 5" key="1">
    <citation type="submission" date="2017-02" db="EMBL/GenBank/DDBJ databases">
        <title>Whole genome sequencing of Metallibacterium scheffleri DSM 24874 (T).</title>
        <authorList>
            <person name="Kumar S."/>
            <person name="Patil P."/>
            <person name="Patil P.B."/>
        </authorList>
    </citation>
    <scope>NUCLEOTIDE SEQUENCE [LARGE SCALE GENOMIC DNA]</scope>
    <source>
        <strain evidence="4 5">DSM 24874</strain>
    </source>
</reference>
<dbReference type="CDD" id="cd04301">
    <property type="entry name" value="NAT_SF"/>
    <property type="match status" value="1"/>
</dbReference>
<dbReference type="PROSITE" id="PS51186">
    <property type="entry name" value="GNAT"/>
    <property type="match status" value="1"/>
</dbReference>